<dbReference type="PANTHER" id="PTHR19303:SF27">
    <property type="entry name" value="HTH CENPB-TYPE DOMAIN-CONTAINING PROTEIN"/>
    <property type="match status" value="1"/>
</dbReference>
<sequence>MAPKKSSEANRSKRKSVKMTIVLKKELIAKHESSTHVSDLAAMFEMPKSTVCTILKNKEMIRAADMAKGVMTLTSKRSKFIEEVEKLLFVWINENQLVSDPISEGIICEKARLLYADLKKDVPLEVVLIVMRNPRVFKKNSVMKSKLNVMWRANMKALVARQFFTEWFHEEFAPSVKACLEEKNPPLKALLVMDNASAHPPVLEEDLKSSESDAEQAERDDERQEKKKATVPKEWEELEIASDSEPEGELLKSSAASASALALTDYDKPFHLYVSNRRTGYTAAVLMREAGGGRMMQPIAYYSIRLDELAQDYPPNEPRSEEPFVVTSPIAIQGKDDTYGTTSIIVLKLSYRNKLTLTLRFQEEFALKAVALE</sequence>
<dbReference type="InterPro" id="IPR043502">
    <property type="entry name" value="DNA/RNA_pol_sf"/>
</dbReference>
<evidence type="ECO:0000313" key="4">
    <source>
        <dbReference type="Proteomes" id="UP000287033"/>
    </source>
</evidence>
<organism evidence="3 4">
    <name type="scientific">Chiloscyllium punctatum</name>
    <name type="common">Brownbanded bambooshark</name>
    <name type="synonym">Hemiscyllium punctatum</name>
    <dbReference type="NCBI Taxonomy" id="137246"/>
    <lineage>
        <taxon>Eukaryota</taxon>
        <taxon>Metazoa</taxon>
        <taxon>Chordata</taxon>
        <taxon>Craniata</taxon>
        <taxon>Vertebrata</taxon>
        <taxon>Chondrichthyes</taxon>
        <taxon>Elasmobranchii</taxon>
        <taxon>Galeomorphii</taxon>
        <taxon>Galeoidea</taxon>
        <taxon>Orectolobiformes</taxon>
        <taxon>Hemiscylliidae</taxon>
        <taxon>Chiloscyllium</taxon>
    </lineage>
</organism>
<gene>
    <name evidence="3" type="ORF">chiPu_0010719</name>
</gene>
<reference evidence="3 4" key="1">
    <citation type="journal article" date="2018" name="Nat. Ecol. Evol.">
        <title>Shark genomes provide insights into elasmobranch evolution and the origin of vertebrates.</title>
        <authorList>
            <person name="Hara Y"/>
            <person name="Yamaguchi K"/>
            <person name="Onimaru K"/>
            <person name="Kadota M"/>
            <person name="Koyanagi M"/>
            <person name="Keeley SD"/>
            <person name="Tatsumi K"/>
            <person name="Tanaka K"/>
            <person name="Motone F"/>
            <person name="Kageyama Y"/>
            <person name="Nozu R"/>
            <person name="Adachi N"/>
            <person name="Nishimura O"/>
            <person name="Nakagawa R"/>
            <person name="Tanegashima C"/>
            <person name="Kiyatake I"/>
            <person name="Matsumoto R"/>
            <person name="Murakumo K"/>
            <person name="Nishida K"/>
            <person name="Terakita A"/>
            <person name="Kuratani S"/>
            <person name="Sato K"/>
            <person name="Hyodo S Kuraku.S."/>
        </authorList>
    </citation>
    <scope>NUCLEOTIDE SEQUENCE [LARGE SCALE GENOMIC DNA]</scope>
</reference>
<dbReference type="Proteomes" id="UP000287033">
    <property type="component" value="Unassembled WGS sequence"/>
</dbReference>
<dbReference type="Gene3D" id="3.10.20.370">
    <property type="match status" value="1"/>
</dbReference>
<dbReference type="EMBL" id="BEZZ01000422">
    <property type="protein sequence ID" value="GCC32258.1"/>
    <property type="molecule type" value="Genomic_DNA"/>
</dbReference>
<dbReference type="GO" id="GO:0005634">
    <property type="term" value="C:nucleus"/>
    <property type="evidence" value="ECO:0007669"/>
    <property type="project" value="TreeGrafter"/>
</dbReference>
<evidence type="ECO:0000259" key="2">
    <source>
        <dbReference type="Pfam" id="PF03184"/>
    </source>
</evidence>
<keyword evidence="4" id="KW-1185">Reference proteome</keyword>
<dbReference type="Gene3D" id="1.10.10.60">
    <property type="entry name" value="Homeodomain-like"/>
    <property type="match status" value="2"/>
</dbReference>
<feature type="domain" description="DDE-1" evidence="2">
    <location>
        <begin position="129"/>
        <end position="210"/>
    </location>
</feature>
<dbReference type="OrthoDB" id="125347at2759"/>
<feature type="region of interest" description="Disordered" evidence="1">
    <location>
        <begin position="202"/>
        <end position="251"/>
    </location>
</feature>
<dbReference type="STRING" id="137246.A0A401SPF5"/>
<accession>A0A401SPF5</accession>
<dbReference type="SUPFAM" id="SSF46689">
    <property type="entry name" value="Homeodomain-like"/>
    <property type="match status" value="1"/>
</dbReference>
<dbReference type="SUPFAM" id="SSF56672">
    <property type="entry name" value="DNA/RNA polymerases"/>
    <property type="match status" value="1"/>
</dbReference>
<evidence type="ECO:0000256" key="1">
    <source>
        <dbReference type="SAM" id="MobiDB-lite"/>
    </source>
</evidence>
<dbReference type="PANTHER" id="PTHR19303">
    <property type="entry name" value="TRANSPOSON"/>
    <property type="match status" value="1"/>
</dbReference>
<protein>
    <recommendedName>
        <fullName evidence="2">DDE-1 domain-containing protein</fullName>
    </recommendedName>
</protein>
<evidence type="ECO:0000313" key="3">
    <source>
        <dbReference type="EMBL" id="GCC32258.1"/>
    </source>
</evidence>
<feature type="compositionally biased region" description="Basic and acidic residues" evidence="1">
    <location>
        <begin position="205"/>
        <end position="235"/>
    </location>
</feature>
<name>A0A401SPF5_CHIPU</name>
<dbReference type="InterPro" id="IPR004875">
    <property type="entry name" value="DDE_SF_endonuclease_dom"/>
</dbReference>
<feature type="compositionally biased region" description="Acidic residues" evidence="1">
    <location>
        <begin position="236"/>
        <end position="248"/>
    </location>
</feature>
<dbReference type="Pfam" id="PF03184">
    <property type="entry name" value="DDE_1"/>
    <property type="match status" value="1"/>
</dbReference>
<comment type="caution">
    <text evidence="3">The sequence shown here is derived from an EMBL/GenBank/DDBJ whole genome shotgun (WGS) entry which is preliminary data.</text>
</comment>
<dbReference type="AlphaFoldDB" id="A0A401SPF5"/>
<dbReference type="GO" id="GO:0003677">
    <property type="term" value="F:DNA binding"/>
    <property type="evidence" value="ECO:0007669"/>
    <property type="project" value="TreeGrafter"/>
</dbReference>
<dbReference type="InterPro" id="IPR009057">
    <property type="entry name" value="Homeodomain-like_sf"/>
</dbReference>
<dbReference type="InterPro" id="IPR050863">
    <property type="entry name" value="CenT-Element_Derived"/>
</dbReference>
<proteinExistence type="predicted"/>